<evidence type="ECO:0000256" key="5">
    <source>
        <dbReference type="ARBA" id="ARBA00022927"/>
    </source>
</evidence>
<dbReference type="PANTHER" id="PTHR30081:SF1">
    <property type="entry name" value="PROTEIN TRANSLOCASE SUBUNIT SECD"/>
    <property type="match status" value="1"/>
</dbReference>
<feature type="transmembrane region" description="Helical" evidence="9">
    <location>
        <begin position="689"/>
        <end position="707"/>
    </location>
</feature>
<protein>
    <recommendedName>
        <fullName evidence="9 10">Multifunctional fusion protein</fullName>
    </recommendedName>
    <domain>
        <recommendedName>
            <fullName evidence="9">Protein translocase subunit SecD</fullName>
        </recommendedName>
    </domain>
    <domain>
        <recommendedName>
            <fullName evidence="10">Protein-export membrane protein SecF</fullName>
        </recommendedName>
    </domain>
</protein>
<dbReference type="PRINTS" id="PR01755">
    <property type="entry name" value="SECFTRNLCASE"/>
</dbReference>
<evidence type="ECO:0000256" key="11">
    <source>
        <dbReference type="SAM" id="MobiDB-lite"/>
    </source>
</evidence>
<feature type="compositionally biased region" description="Polar residues" evidence="11">
    <location>
        <begin position="1210"/>
        <end position="1224"/>
    </location>
</feature>
<dbReference type="NCBIfam" id="TIGR01129">
    <property type="entry name" value="secD"/>
    <property type="match status" value="1"/>
</dbReference>
<feature type="transmembrane region" description="Helical" evidence="9">
    <location>
        <begin position="1178"/>
        <end position="1207"/>
    </location>
</feature>
<dbReference type="FunFam" id="1.20.1640.10:FF:000004">
    <property type="entry name" value="Protein translocase subunit SecD"/>
    <property type="match status" value="1"/>
</dbReference>
<dbReference type="HAMAP" id="MF_01463_B">
    <property type="entry name" value="SecD_B"/>
    <property type="match status" value="1"/>
</dbReference>
<keyword evidence="15" id="KW-1185">Reference proteome</keyword>
<feature type="domain" description="SecDF P1 head subdomain" evidence="13">
    <location>
        <begin position="392"/>
        <end position="479"/>
    </location>
</feature>
<dbReference type="AlphaFoldDB" id="A0A517YX07"/>
<feature type="transmembrane region" description="Helical" evidence="9">
    <location>
        <begin position="508"/>
        <end position="526"/>
    </location>
</feature>
<dbReference type="NCBIfam" id="TIGR00966">
    <property type="entry name" value="transloc_SecF"/>
    <property type="match status" value="1"/>
</dbReference>
<keyword evidence="8 9" id="KW-0472">Membrane</keyword>
<evidence type="ECO:0000313" key="14">
    <source>
        <dbReference type="EMBL" id="QDU34763.1"/>
    </source>
</evidence>
<feature type="transmembrane region" description="Helical" evidence="9">
    <location>
        <begin position="1105"/>
        <end position="1125"/>
    </location>
</feature>
<keyword evidence="2 9" id="KW-0813">Transport</keyword>
<evidence type="ECO:0000256" key="4">
    <source>
        <dbReference type="ARBA" id="ARBA00022692"/>
    </source>
</evidence>
<gene>
    <name evidence="10" type="primary">secF</name>
    <name evidence="9" type="synonym">secD</name>
    <name evidence="14" type="ORF">KS4_28380</name>
</gene>
<dbReference type="InterPro" id="IPR022813">
    <property type="entry name" value="SecD/SecF_arch_bac"/>
</dbReference>
<organism evidence="14 15">
    <name type="scientific">Poriferisphaera corsica</name>
    <dbReference type="NCBI Taxonomy" id="2528020"/>
    <lineage>
        <taxon>Bacteria</taxon>
        <taxon>Pseudomonadati</taxon>
        <taxon>Planctomycetota</taxon>
        <taxon>Phycisphaerae</taxon>
        <taxon>Phycisphaerales</taxon>
        <taxon>Phycisphaeraceae</taxon>
        <taxon>Poriferisphaera</taxon>
    </lineage>
</organism>
<dbReference type="RefSeq" id="WP_145079066.1">
    <property type="nucleotide sequence ID" value="NZ_CP036425.1"/>
</dbReference>
<dbReference type="PROSITE" id="PS51257">
    <property type="entry name" value="PROKAR_LIPOPROTEIN"/>
    <property type="match status" value="1"/>
</dbReference>
<dbReference type="Pfam" id="PF22599">
    <property type="entry name" value="SecDF_P1_head"/>
    <property type="match status" value="1"/>
</dbReference>
<keyword evidence="4 9" id="KW-0812">Transmembrane</keyword>
<dbReference type="InterPro" id="IPR022645">
    <property type="entry name" value="SecD/SecF_bac"/>
</dbReference>
<comment type="subcellular location">
    <subcellularLocation>
        <location evidence="1 9">Cell membrane</location>
        <topology evidence="1 9">Multi-pass membrane protein</topology>
    </subcellularLocation>
</comment>
<dbReference type="GO" id="GO:0015450">
    <property type="term" value="F:protein-transporting ATPase activity"/>
    <property type="evidence" value="ECO:0007669"/>
    <property type="project" value="InterPro"/>
</dbReference>
<evidence type="ECO:0000259" key="12">
    <source>
        <dbReference type="Pfam" id="PF02355"/>
    </source>
</evidence>
<dbReference type="InterPro" id="IPR054384">
    <property type="entry name" value="SecDF_P1_head"/>
</dbReference>
<evidence type="ECO:0000256" key="10">
    <source>
        <dbReference type="HAMAP-Rule" id="MF_01464"/>
    </source>
</evidence>
<feature type="transmembrane region" description="Helical" evidence="9">
    <location>
        <begin position="1059"/>
        <end position="1085"/>
    </location>
</feature>
<evidence type="ECO:0000259" key="13">
    <source>
        <dbReference type="Pfam" id="PF22599"/>
    </source>
</evidence>
<comment type="caution">
    <text evidence="9">Lacks conserved residue(s) required for the propagation of feature annotation.</text>
</comment>
<dbReference type="Gene3D" id="3.30.70.3400">
    <property type="match status" value="1"/>
</dbReference>
<dbReference type="InterPro" id="IPR048634">
    <property type="entry name" value="SecD_SecF_C"/>
</dbReference>
<dbReference type="PANTHER" id="PTHR30081">
    <property type="entry name" value="PROTEIN-EXPORT MEMBRANE PROTEIN SEC"/>
    <property type="match status" value="1"/>
</dbReference>
<feature type="domain" description="Protein export membrane protein SecD/SecF C-terminal" evidence="12">
    <location>
        <begin position="1014"/>
        <end position="1206"/>
    </location>
</feature>
<evidence type="ECO:0000256" key="6">
    <source>
        <dbReference type="ARBA" id="ARBA00022989"/>
    </source>
</evidence>
<proteinExistence type="inferred from homology"/>
<feature type="transmembrane region" description="Helical" evidence="9">
    <location>
        <begin position="1154"/>
        <end position="1172"/>
    </location>
</feature>
<feature type="transmembrane region" description="Helical" evidence="9">
    <location>
        <begin position="1035"/>
        <end position="1052"/>
    </location>
</feature>
<feature type="transmembrane region" description="Helical" evidence="9">
    <location>
        <begin position="533"/>
        <end position="551"/>
    </location>
</feature>
<evidence type="ECO:0000256" key="3">
    <source>
        <dbReference type="ARBA" id="ARBA00022475"/>
    </source>
</evidence>
<evidence type="ECO:0000256" key="8">
    <source>
        <dbReference type="ARBA" id="ARBA00023136"/>
    </source>
</evidence>
<dbReference type="OrthoDB" id="9805019at2"/>
<feature type="domain" description="Protein export membrane protein SecD/SecF C-terminal" evidence="12">
    <location>
        <begin position="488"/>
        <end position="653"/>
    </location>
</feature>
<dbReference type="InterPro" id="IPR055344">
    <property type="entry name" value="SecD_SecF_C_bact"/>
</dbReference>
<keyword evidence="7 9" id="KW-0811">Translocation</keyword>
<dbReference type="GO" id="GO:0006605">
    <property type="term" value="P:protein targeting"/>
    <property type="evidence" value="ECO:0007669"/>
    <property type="project" value="UniProtKB-UniRule"/>
</dbReference>
<feature type="transmembrane region" description="Helical" evidence="9">
    <location>
        <begin position="557"/>
        <end position="576"/>
    </location>
</feature>
<feature type="transmembrane region" description="Helical" evidence="9">
    <location>
        <begin position="628"/>
        <end position="652"/>
    </location>
</feature>
<accession>A0A517YX07</accession>
<evidence type="ECO:0000256" key="9">
    <source>
        <dbReference type="HAMAP-Rule" id="MF_01463"/>
    </source>
</evidence>
<comment type="subunit">
    <text evidence="10">Forms a complex with SecD. Part of the essential Sec protein translocation apparatus which comprises SecA, SecYEG and auxiliary proteins SecDF. Other proteins may also be involved.</text>
</comment>
<dbReference type="GO" id="GO:0005886">
    <property type="term" value="C:plasma membrane"/>
    <property type="evidence" value="ECO:0007669"/>
    <property type="project" value="UniProtKB-SubCell"/>
</dbReference>
<dbReference type="EMBL" id="CP036425">
    <property type="protein sequence ID" value="QDU34763.1"/>
    <property type="molecule type" value="Genomic_DNA"/>
</dbReference>
<dbReference type="InterPro" id="IPR005665">
    <property type="entry name" value="SecF_bac"/>
</dbReference>
<dbReference type="GO" id="GO:0043952">
    <property type="term" value="P:protein transport by the Sec complex"/>
    <property type="evidence" value="ECO:0007669"/>
    <property type="project" value="UniProtKB-UniRule"/>
</dbReference>
<dbReference type="HAMAP" id="MF_01464_B">
    <property type="entry name" value="SecF_B"/>
    <property type="match status" value="1"/>
</dbReference>
<feature type="transmembrane region" description="Helical" evidence="9">
    <location>
        <begin position="597"/>
        <end position="622"/>
    </location>
</feature>
<comment type="similarity">
    <text evidence="10">Belongs to the SecD/SecF family. SecF subfamily.</text>
</comment>
<dbReference type="Gene3D" id="3.30.1360.200">
    <property type="match status" value="1"/>
</dbReference>
<feature type="region of interest" description="Disordered" evidence="11">
    <location>
        <begin position="1209"/>
        <end position="1233"/>
    </location>
</feature>
<keyword evidence="5 9" id="KW-0653">Protein transport</keyword>
<reference evidence="14 15" key="1">
    <citation type="submission" date="2019-02" db="EMBL/GenBank/DDBJ databases">
        <title>Deep-cultivation of Planctomycetes and their phenomic and genomic characterization uncovers novel biology.</title>
        <authorList>
            <person name="Wiegand S."/>
            <person name="Jogler M."/>
            <person name="Boedeker C."/>
            <person name="Pinto D."/>
            <person name="Vollmers J."/>
            <person name="Rivas-Marin E."/>
            <person name="Kohn T."/>
            <person name="Peeters S.H."/>
            <person name="Heuer A."/>
            <person name="Rast P."/>
            <person name="Oberbeckmann S."/>
            <person name="Bunk B."/>
            <person name="Jeske O."/>
            <person name="Meyerdierks A."/>
            <person name="Storesund J.E."/>
            <person name="Kallscheuer N."/>
            <person name="Luecker S."/>
            <person name="Lage O.M."/>
            <person name="Pohl T."/>
            <person name="Merkel B.J."/>
            <person name="Hornburger P."/>
            <person name="Mueller R.-W."/>
            <person name="Bruemmer F."/>
            <person name="Labrenz M."/>
            <person name="Spormann A.M."/>
            <person name="Op den Camp H."/>
            <person name="Overmann J."/>
            <person name="Amann R."/>
            <person name="Jetten M.S.M."/>
            <person name="Mascher T."/>
            <person name="Medema M.H."/>
            <person name="Devos D.P."/>
            <person name="Kaster A.-K."/>
            <person name="Ovreas L."/>
            <person name="Rohde M."/>
            <person name="Galperin M.Y."/>
            <person name="Jogler C."/>
        </authorList>
    </citation>
    <scope>NUCLEOTIDE SEQUENCE [LARGE SCALE GENOMIC DNA]</scope>
    <source>
        <strain evidence="14 15">KS4</strain>
    </source>
</reference>
<dbReference type="KEGG" id="pcor:KS4_28380"/>
<keyword evidence="6 9" id="KW-1133">Transmembrane helix</keyword>
<dbReference type="Pfam" id="PF02355">
    <property type="entry name" value="SecD_SecF_C"/>
    <property type="match status" value="2"/>
</dbReference>
<dbReference type="InterPro" id="IPR005791">
    <property type="entry name" value="SecD"/>
</dbReference>
<comment type="subunit">
    <text evidence="9">Forms a complex with SecF. Part of the essential Sec protein translocation apparatus which comprises SecA, SecYEG and auxiliary proteins SecDF. Other proteins may also be involved.</text>
</comment>
<evidence type="ECO:0000256" key="7">
    <source>
        <dbReference type="ARBA" id="ARBA00023010"/>
    </source>
</evidence>
<evidence type="ECO:0000256" key="2">
    <source>
        <dbReference type="ARBA" id="ARBA00022448"/>
    </source>
</evidence>
<sequence length="1233" mass="133876">MKYPIWKPILILIVLAACSTLLWPPQTKLKRGIDLAGGTTMVYDVKVPQGADARQVIDETIAVLQRRVDPSGVRNLVWRQIAGNRIEIQMALPSDDVKEARENYIEAREDVLALNINKSTIDAALKKQQAEREADFQKLSGGNEAYLAKLQSLYAAYRNLDEAAGPYKELTAAYAEAQKEASPNADEMLQQMIEATEAYVNSKEAYNQQENEVLASNLTAGELDRVLDLTTAAPGEVGIAARQEAVNLLKTEHPNLASQIDNVVTAFNGYVGNKGLLDDPNDLIALLRGSGILEFRIVATPNNPIVNTNDYLTQLREKGPRFGINRPYRWFKIQDVEKFIEREAERRAAEENPGAYFASRGLVGDNFNGDYYVLLGNANNNSMTKAQGDWSLTRVYQTADQQGFPAVSFQLNAVGAQLMGALTGAHQGEQMAIVLDGQVISAPTLQSKISSNGIITGGQGGFQPSYLRYLVQTLKAGSLEGELSEYPISIKTTGPSLGQDNLTKGLEAAYWAIGLVAIFMLCYYFWAGAIADFALLLNMVIILGVMSMVQATFTLPGIAGIVLTIGMAVDANVLIFERIREELESGRDTGAAVREGFGKAFSTILDANITTLITCLVLGYTASAEVKGFAVTLGIGIIATLFTALFCTRTIIDTIFHFRMAKSITMLPTLVPGLKKILHPNVDWVAKRYAFFAISCILIVAGFFMVWEQGNEMLDIEFRSGTQVSFDLREGETLPISTVRERIESFGIVAALIQHGDQPTADEQSIYNELKDKVSPIVAEAKTRYENAIAEYDAAIAAGEYKSEPDGLDFEDFANSDVVTEGQTQRDDKQTLASAFSISTLMTDSQAVSDLTKIAFEDSLETTKPIDFDGVNAENVALAPVFAIKSADLGADIGQPTVSANVSEYIGGVATVVKGMSEPQTTEEIAQRITRMRFQPAYQSLGHRAAEVIGINQVGTKNVTKGSRTVQEGVYDEVVVITNTAGSPNYAEDPDTLDDAGGFADTEWNLIRDALQRDTSLTGVTNFSSQVSSTMKQQAIVAMVLSLLAVVAYIWFRFGSLRYGIAAIFALVHDVAITLGLVAICGWLYASEADIFELFLLDPFKINLAMIAALLTIVGYSLNDTIVVFDRIRENKGRLSYITPKIINDSINQTISRTILTSSTTLLAVITLYTLGGSGVHGFAFAMIIGVVVGTYSSIAIASPTLLILGAQKPSKNSPMSSDGSSNGDYDRKPVLD</sequence>
<dbReference type="Gene3D" id="1.20.1640.10">
    <property type="entry name" value="Multidrug efflux transporter AcrB transmembrane domain"/>
    <property type="match status" value="2"/>
</dbReference>
<dbReference type="GO" id="GO:0065002">
    <property type="term" value="P:intracellular protein transmembrane transport"/>
    <property type="evidence" value="ECO:0007669"/>
    <property type="project" value="UniProtKB-UniRule"/>
</dbReference>
<evidence type="ECO:0000256" key="1">
    <source>
        <dbReference type="ARBA" id="ARBA00004651"/>
    </source>
</evidence>
<evidence type="ECO:0000313" key="15">
    <source>
        <dbReference type="Proteomes" id="UP000317369"/>
    </source>
</evidence>
<comment type="function">
    <text evidence="9">Part of the Sec protein translocase complex. Interacts with the SecYEG preprotein conducting channel. SecDF uses the proton motive force (PMF) to complete protein translocation after the ATP-dependent function of SecA.</text>
</comment>
<dbReference type="NCBIfam" id="TIGR00916">
    <property type="entry name" value="2A0604s01"/>
    <property type="match status" value="1"/>
</dbReference>
<dbReference type="SUPFAM" id="SSF82866">
    <property type="entry name" value="Multidrug efflux transporter AcrB transmembrane domain"/>
    <property type="match status" value="2"/>
</dbReference>
<dbReference type="Proteomes" id="UP000317369">
    <property type="component" value="Chromosome"/>
</dbReference>
<comment type="similarity">
    <text evidence="9">Belongs to the SecD/SecF family. SecD subfamily.</text>
</comment>
<keyword evidence="3 9" id="KW-1003">Cell membrane</keyword>
<name>A0A517YX07_9BACT</name>